<reference evidence="2 3" key="1">
    <citation type="submission" date="2020-09" db="EMBL/GenBank/DDBJ databases">
        <title>De no assembly of potato wild relative species, Solanum commersonii.</title>
        <authorList>
            <person name="Cho K."/>
        </authorList>
    </citation>
    <scope>NUCLEOTIDE SEQUENCE [LARGE SCALE GENOMIC DNA]</scope>
    <source>
        <strain evidence="2">LZ3.2</strain>
        <tissue evidence="2">Leaf</tissue>
    </source>
</reference>
<proteinExistence type="predicted"/>
<organism evidence="2 3">
    <name type="scientific">Solanum commersonii</name>
    <name type="common">Commerson's wild potato</name>
    <name type="synonym">Commerson's nightshade</name>
    <dbReference type="NCBI Taxonomy" id="4109"/>
    <lineage>
        <taxon>Eukaryota</taxon>
        <taxon>Viridiplantae</taxon>
        <taxon>Streptophyta</taxon>
        <taxon>Embryophyta</taxon>
        <taxon>Tracheophyta</taxon>
        <taxon>Spermatophyta</taxon>
        <taxon>Magnoliopsida</taxon>
        <taxon>eudicotyledons</taxon>
        <taxon>Gunneridae</taxon>
        <taxon>Pentapetalae</taxon>
        <taxon>asterids</taxon>
        <taxon>lamiids</taxon>
        <taxon>Solanales</taxon>
        <taxon>Solanaceae</taxon>
        <taxon>Solanoideae</taxon>
        <taxon>Solaneae</taxon>
        <taxon>Solanum</taxon>
    </lineage>
</organism>
<comment type="caution">
    <text evidence="2">The sequence shown here is derived from an EMBL/GenBank/DDBJ whole genome shotgun (WGS) entry which is preliminary data.</text>
</comment>
<evidence type="ECO:0000313" key="2">
    <source>
        <dbReference type="EMBL" id="KAG5610693.1"/>
    </source>
</evidence>
<dbReference type="AlphaFoldDB" id="A0A9J5ZE27"/>
<keyword evidence="3" id="KW-1185">Reference proteome</keyword>
<dbReference type="Proteomes" id="UP000824120">
    <property type="component" value="Chromosome 4"/>
</dbReference>
<accession>A0A9J5ZE27</accession>
<evidence type="ECO:0000313" key="3">
    <source>
        <dbReference type="Proteomes" id="UP000824120"/>
    </source>
</evidence>
<name>A0A9J5ZE27_SOLCO</name>
<evidence type="ECO:0000256" key="1">
    <source>
        <dbReference type="SAM" id="MobiDB-lite"/>
    </source>
</evidence>
<protein>
    <submittedName>
        <fullName evidence="2">Uncharacterized protein</fullName>
    </submittedName>
</protein>
<dbReference type="EMBL" id="JACXVP010000004">
    <property type="protein sequence ID" value="KAG5610693.1"/>
    <property type="molecule type" value="Genomic_DNA"/>
</dbReference>
<gene>
    <name evidence="2" type="ORF">H5410_021974</name>
</gene>
<feature type="region of interest" description="Disordered" evidence="1">
    <location>
        <begin position="1"/>
        <end position="23"/>
    </location>
</feature>
<sequence>MVLVSRPLSRASRKHMDEEWSKPTSNLGKVKSFSLQVSHKTFSKLERKYPKKYYSIMEIKINVRLSKNE</sequence>